<protein>
    <submittedName>
        <fullName evidence="2">Uncharacterized protein</fullName>
    </submittedName>
</protein>
<gene>
    <name evidence="2" type="ORF">BDV96DRAFT_88757</name>
</gene>
<name>A0A6A5Z7C9_9PLEO</name>
<feature type="transmembrane region" description="Helical" evidence="1">
    <location>
        <begin position="67"/>
        <end position="86"/>
    </location>
</feature>
<evidence type="ECO:0000313" key="2">
    <source>
        <dbReference type="EMBL" id="KAF2114944.1"/>
    </source>
</evidence>
<keyword evidence="1" id="KW-0472">Membrane</keyword>
<reference evidence="2" key="1">
    <citation type="journal article" date="2020" name="Stud. Mycol.">
        <title>101 Dothideomycetes genomes: a test case for predicting lifestyles and emergence of pathogens.</title>
        <authorList>
            <person name="Haridas S."/>
            <person name="Albert R."/>
            <person name="Binder M."/>
            <person name="Bloem J."/>
            <person name="Labutti K."/>
            <person name="Salamov A."/>
            <person name="Andreopoulos B."/>
            <person name="Baker S."/>
            <person name="Barry K."/>
            <person name="Bills G."/>
            <person name="Bluhm B."/>
            <person name="Cannon C."/>
            <person name="Castanera R."/>
            <person name="Culley D."/>
            <person name="Daum C."/>
            <person name="Ezra D."/>
            <person name="Gonzalez J."/>
            <person name="Henrissat B."/>
            <person name="Kuo A."/>
            <person name="Liang C."/>
            <person name="Lipzen A."/>
            <person name="Lutzoni F."/>
            <person name="Magnuson J."/>
            <person name="Mondo S."/>
            <person name="Nolan M."/>
            <person name="Ohm R."/>
            <person name="Pangilinan J."/>
            <person name="Park H.-J."/>
            <person name="Ramirez L."/>
            <person name="Alfaro M."/>
            <person name="Sun H."/>
            <person name="Tritt A."/>
            <person name="Yoshinaga Y."/>
            <person name="Zwiers L.-H."/>
            <person name="Turgeon B."/>
            <person name="Goodwin S."/>
            <person name="Spatafora J."/>
            <person name="Crous P."/>
            <person name="Grigoriev I."/>
        </authorList>
    </citation>
    <scope>NUCLEOTIDE SEQUENCE</scope>
    <source>
        <strain evidence="2">CBS 627.86</strain>
    </source>
</reference>
<dbReference type="EMBL" id="ML977324">
    <property type="protein sequence ID" value="KAF2114944.1"/>
    <property type="molecule type" value="Genomic_DNA"/>
</dbReference>
<evidence type="ECO:0000256" key="1">
    <source>
        <dbReference type="SAM" id="Phobius"/>
    </source>
</evidence>
<keyword evidence="3" id="KW-1185">Reference proteome</keyword>
<dbReference type="AlphaFoldDB" id="A0A6A5Z7C9"/>
<proteinExistence type="predicted"/>
<organism evidence="2 3">
    <name type="scientific">Lophiotrema nucula</name>
    <dbReference type="NCBI Taxonomy" id="690887"/>
    <lineage>
        <taxon>Eukaryota</taxon>
        <taxon>Fungi</taxon>
        <taxon>Dikarya</taxon>
        <taxon>Ascomycota</taxon>
        <taxon>Pezizomycotina</taxon>
        <taxon>Dothideomycetes</taxon>
        <taxon>Pleosporomycetidae</taxon>
        <taxon>Pleosporales</taxon>
        <taxon>Lophiotremataceae</taxon>
        <taxon>Lophiotrema</taxon>
    </lineage>
</organism>
<keyword evidence="1" id="KW-0812">Transmembrane</keyword>
<evidence type="ECO:0000313" key="3">
    <source>
        <dbReference type="Proteomes" id="UP000799770"/>
    </source>
</evidence>
<keyword evidence="1" id="KW-1133">Transmembrane helix</keyword>
<accession>A0A6A5Z7C9</accession>
<feature type="transmembrane region" description="Helical" evidence="1">
    <location>
        <begin position="150"/>
        <end position="169"/>
    </location>
</feature>
<sequence length="211" mass="22903">MQLYLELVARANPPACCKIDLASSPGMQALVTARCKLQSPEHGGSRLAHAHHSAPSLLLLPTFPSSFTVFVLACISSLVVCGLLYFADSTDTQACKCASCFDPGPSIRTTPDRGTQLADASLLSIFLPSNQDRAIPVYPLPLEHGLCSRFATIFSLGFLSMFIICIIGLCVSDGSVIPSLGLRTQESAKSIKTPVERMHWHWHESLRWTDT</sequence>
<dbReference type="Proteomes" id="UP000799770">
    <property type="component" value="Unassembled WGS sequence"/>
</dbReference>